<organism evidence="2 3">
    <name type="scientific">Prorocentrum cordatum</name>
    <dbReference type="NCBI Taxonomy" id="2364126"/>
    <lineage>
        <taxon>Eukaryota</taxon>
        <taxon>Sar</taxon>
        <taxon>Alveolata</taxon>
        <taxon>Dinophyceae</taxon>
        <taxon>Prorocentrales</taxon>
        <taxon>Prorocentraceae</taxon>
        <taxon>Prorocentrum</taxon>
    </lineage>
</organism>
<gene>
    <name evidence="2" type="ORF">PCOR1329_LOCUS59056</name>
</gene>
<dbReference type="EMBL" id="CAUYUJ010017350">
    <property type="protein sequence ID" value="CAK0874025.1"/>
    <property type="molecule type" value="Genomic_DNA"/>
</dbReference>
<name>A0ABN9VL35_9DINO</name>
<dbReference type="Proteomes" id="UP001189429">
    <property type="component" value="Unassembled WGS sequence"/>
</dbReference>
<feature type="coiled-coil region" evidence="1">
    <location>
        <begin position="238"/>
        <end position="272"/>
    </location>
</feature>
<reference evidence="2" key="1">
    <citation type="submission" date="2023-10" db="EMBL/GenBank/DDBJ databases">
        <authorList>
            <person name="Chen Y."/>
            <person name="Shah S."/>
            <person name="Dougan E. K."/>
            <person name="Thang M."/>
            <person name="Chan C."/>
        </authorList>
    </citation>
    <scope>NUCLEOTIDE SEQUENCE [LARGE SCALE GENOMIC DNA]</scope>
</reference>
<comment type="caution">
    <text evidence="2">The sequence shown here is derived from an EMBL/GenBank/DDBJ whole genome shotgun (WGS) entry which is preliminary data.</text>
</comment>
<protein>
    <submittedName>
        <fullName evidence="2">Uncharacterized protein</fullName>
    </submittedName>
</protein>
<evidence type="ECO:0000256" key="1">
    <source>
        <dbReference type="SAM" id="Coils"/>
    </source>
</evidence>
<proteinExistence type="predicted"/>
<keyword evidence="1" id="KW-0175">Coiled coil</keyword>
<sequence length="287" mass="30776">MRWTPEAALLRKLSIDVDMGSADRDMLTAFLSQGQVEGYSPKSGQIRRACASGRLAAVEEQAIKDFEALSLAKADQQLAAALPGGFCGASGLGGVPQEGLQVHGARHVLEFLTLCEEKEINTLTASIESKLEKSGQLGVEIVALKALELFKKTLPSPALLQTQVSAKKARAAALQLLDAAPGRSLRLVALALRGGASSFEKVIKMIDDMVALLIKEQSADDEKKAYCEKELDVSDDEKKVLEQTIGDLEKTISDAKETIETLSDEIAALLKGPLGDGRSSERDDRSR</sequence>
<keyword evidence="3" id="KW-1185">Reference proteome</keyword>
<evidence type="ECO:0000313" key="3">
    <source>
        <dbReference type="Proteomes" id="UP001189429"/>
    </source>
</evidence>
<evidence type="ECO:0000313" key="2">
    <source>
        <dbReference type="EMBL" id="CAK0874025.1"/>
    </source>
</evidence>
<accession>A0ABN9VL35</accession>